<evidence type="ECO:0000256" key="3">
    <source>
        <dbReference type="ARBA" id="ARBA00022692"/>
    </source>
</evidence>
<feature type="transmembrane region" description="Helical" evidence="6">
    <location>
        <begin position="118"/>
        <end position="140"/>
    </location>
</feature>
<evidence type="ECO:0000256" key="2">
    <source>
        <dbReference type="ARBA" id="ARBA00022475"/>
    </source>
</evidence>
<evidence type="ECO:0000256" key="4">
    <source>
        <dbReference type="ARBA" id="ARBA00022989"/>
    </source>
</evidence>
<dbReference type="GeneID" id="93556965"/>
<evidence type="ECO:0000256" key="1">
    <source>
        <dbReference type="ARBA" id="ARBA00004651"/>
    </source>
</evidence>
<feature type="transmembrane region" description="Helical" evidence="6">
    <location>
        <begin position="233"/>
        <end position="251"/>
    </location>
</feature>
<evidence type="ECO:0000256" key="6">
    <source>
        <dbReference type="SAM" id="Phobius"/>
    </source>
</evidence>
<evidence type="ECO:0000313" key="7">
    <source>
        <dbReference type="EMBL" id="VYT86195.1"/>
    </source>
</evidence>
<dbReference type="Pfam" id="PF03631">
    <property type="entry name" value="Virul_fac_BrkB"/>
    <property type="match status" value="1"/>
</dbReference>
<dbReference type="AlphaFoldDB" id="A0A6N3A257"/>
<name>A0A6N3A257_9BACT</name>
<evidence type="ECO:0000256" key="5">
    <source>
        <dbReference type="ARBA" id="ARBA00023136"/>
    </source>
</evidence>
<keyword evidence="2" id="KW-1003">Cell membrane</keyword>
<keyword evidence="4 6" id="KW-1133">Transmembrane helix</keyword>
<dbReference type="PANTHER" id="PTHR30213">
    <property type="entry name" value="INNER MEMBRANE PROTEIN YHJD"/>
    <property type="match status" value="1"/>
</dbReference>
<organism evidence="7">
    <name type="scientific">Paraprevotella clara</name>
    <dbReference type="NCBI Taxonomy" id="454154"/>
    <lineage>
        <taxon>Bacteria</taxon>
        <taxon>Pseudomonadati</taxon>
        <taxon>Bacteroidota</taxon>
        <taxon>Bacteroidia</taxon>
        <taxon>Bacteroidales</taxon>
        <taxon>Prevotellaceae</taxon>
        <taxon>Paraprevotella</taxon>
    </lineage>
</organism>
<feature type="transmembrane region" description="Helical" evidence="6">
    <location>
        <begin position="161"/>
        <end position="185"/>
    </location>
</feature>
<keyword evidence="5 6" id="KW-0472">Membrane</keyword>
<feature type="transmembrane region" description="Helical" evidence="6">
    <location>
        <begin position="205"/>
        <end position="221"/>
    </location>
</feature>
<keyword evidence="3 6" id="KW-0812">Transmembrane</keyword>
<reference evidence="7" key="1">
    <citation type="submission" date="2019-11" db="EMBL/GenBank/DDBJ databases">
        <authorList>
            <person name="Feng L."/>
        </authorList>
    </citation>
    <scope>NUCLEOTIDE SEQUENCE</scope>
    <source>
        <strain evidence="7">PclaraLFYP37</strain>
    </source>
</reference>
<comment type="subcellular location">
    <subcellularLocation>
        <location evidence="1">Cell membrane</location>
        <topology evidence="1">Multi-pass membrane protein</topology>
    </subcellularLocation>
</comment>
<gene>
    <name evidence="7" type="ORF">PCLFYP37_01321</name>
</gene>
<sequence>MPYNIHQLEFFFTHKIWFINEEKFSPVKKYAFNALRKLVLTAECYLSKHLNSHASALTYSTILATVPILAIIFAIGRGLGYGSIIEEKIKSNLSVNQQFADMVLNFINSYLEHTQSGIFIGFGLLLLLYTVVQLTANIEIALNSIWNVKNQRSIYRQITDYISVFLLLPILIIISSGLSIFLATIAQDYPNFMVLSTTVKILIKLSPYALSGLLFTALYMYMPNTDIRFRNAILPGFIAGTAFQFLQYFYIHSQIWVSSYNAIYGSFAALPMFMLWVNFSWIICLFGAQLSYANQNLRSYYYIKDIHKISRSYHDVLLILIMSKVCKRFEKGMEGYTVKGLSVETNLPSGVVGRLTHELNRMHLLVFDRTNEDAAVRFAPAEDINHLTVNLLLERIDNYGDKFTPAAIHRNNTEWETIRELRARYINKEKPILLKDI</sequence>
<dbReference type="EMBL" id="CACRUT010000008">
    <property type="protein sequence ID" value="VYT86195.1"/>
    <property type="molecule type" value="Genomic_DNA"/>
</dbReference>
<dbReference type="InterPro" id="IPR017039">
    <property type="entry name" value="Virul_fac_BrkB"/>
</dbReference>
<dbReference type="GO" id="GO:0005886">
    <property type="term" value="C:plasma membrane"/>
    <property type="evidence" value="ECO:0007669"/>
    <property type="project" value="UniProtKB-SubCell"/>
</dbReference>
<feature type="transmembrane region" description="Helical" evidence="6">
    <location>
        <begin position="263"/>
        <end position="288"/>
    </location>
</feature>
<protein>
    <submittedName>
        <fullName evidence="7">Uncharacterized protein</fullName>
    </submittedName>
</protein>
<accession>A0A6N3A257</accession>
<dbReference type="PANTHER" id="PTHR30213:SF0">
    <property type="entry name" value="UPF0761 MEMBRANE PROTEIN YIHY"/>
    <property type="match status" value="1"/>
</dbReference>
<proteinExistence type="predicted"/>
<dbReference type="RefSeq" id="WP_008619127.1">
    <property type="nucleotide sequence ID" value="NZ_AP025941.1"/>
</dbReference>
<feature type="transmembrane region" description="Helical" evidence="6">
    <location>
        <begin position="56"/>
        <end position="76"/>
    </location>
</feature>
<dbReference type="NCBIfam" id="TIGR00765">
    <property type="entry name" value="yihY_not_rbn"/>
    <property type="match status" value="1"/>
</dbReference>